<evidence type="ECO:0000313" key="5">
    <source>
        <dbReference type="WBParaSite" id="SRAE_1000254300.1"/>
    </source>
</evidence>
<dbReference type="WormBase" id="SRAE_1000254300">
    <property type="protein sequence ID" value="SRP01801"/>
    <property type="gene ID" value="WBGene00259158"/>
</dbReference>
<dbReference type="Gene3D" id="2.60.40.10">
    <property type="entry name" value="Immunoglobulins"/>
    <property type="match status" value="1"/>
</dbReference>
<dbReference type="CTD" id="36376653"/>
<gene>
    <name evidence="3 5 6" type="ORF">SRAE_1000254300</name>
</gene>
<evidence type="ECO:0000313" key="6">
    <source>
        <dbReference type="WormBase" id="SRAE_1000254300"/>
    </source>
</evidence>
<dbReference type="PROSITE" id="PS50835">
    <property type="entry name" value="IG_LIKE"/>
    <property type="match status" value="1"/>
</dbReference>
<evidence type="ECO:0000313" key="4">
    <source>
        <dbReference type="Proteomes" id="UP000035682"/>
    </source>
</evidence>
<dbReference type="Proteomes" id="UP000035682">
    <property type="component" value="Unplaced"/>
</dbReference>
<accession>A0A090L857</accession>
<dbReference type="InterPro" id="IPR036179">
    <property type="entry name" value="Ig-like_dom_sf"/>
</dbReference>
<keyword evidence="1" id="KW-0472">Membrane</keyword>
<dbReference type="OMA" id="IRICRYD"/>
<reference evidence="5" key="2">
    <citation type="submission" date="2020-12" db="UniProtKB">
        <authorList>
            <consortium name="WormBaseParasite"/>
        </authorList>
    </citation>
    <scope>IDENTIFICATION</scope>
</reference>
<dbReference type="OrthoDB" id="5777816at2759"/>
<dbReference type="AlphaFoldDB" id="A0A090L857"/>
<dbReference type="EMBL" id="LN609528">
    <property type="protein sequence ID" value="CEF64288.1"/>
    <property type="molecule type" value="Genomic_DNA"/>
</dbReference>
<name>A0A090L857_STRRB</name>
<dbReference type="RefSeq" id="XP_024503489.1">
    <property type="nucleotide sequence ID" value="XM_024649632.1"/>
</dbReference>
<dbReference type="Gene3D" id="2.10.25.10">
    <property type="entry name" value="Laminin"/>
    <property type="match status" value="1"/>
</dbReference>
<reference evidence="3 4" key="1">
    <citation type="submission" date="2014-09" db="EMBL/GenBank/DDBJ databases">
        <authorList>
            <person name="Martin A.A."/>
        </authorList>
    </citation>
    <scope>NUCLEOTIDE SEQUENCE</scope>
    <source>
        <strain evidence="4">ED321</strain>
        <strain evidence="3">ED321 Heterogonic</strain>
    </source>
</reference>
<keyword evidence="4" id="KW-1185">Reference proteome</keyword>
<feature type="domain" description="Ig-like" evidence="2">
    <location>
        <begin position="14"/>
        <end position="119"/>
    </location>
</feature>
<keyword evidence="1" id="KW-1133">Transmembrane helix</keyword>
<dbReference type="InterPro" id="IPR013783">
    <property type="entry name" value="Ig-like_fold"/>
</dbReference>
<evidence type="ECO:0000256" key="1">
    <source>
        <dbReference type="SAM" id="Phobius"/>
    </source>
</evidence>
<organism evidence="3">
    <name type="scientific">Strongyloides ratti</name>
    <name type="common">Parasitic roundworm</name>
    <dbReference type="NCBI Taxonomy" id="34506"/>
    <lineage>
        <taxon>Eukaryota</taxon>
        <taxon>Metazoa</taxon>
        <taxon>Ecdysozoa</taxon>
        <taxon>Nematoda</taxon>
        <taxon>Chromadorea</taxon>
        <taxon>Rhabditida</taxon>
        <taxon>Tylenchina</taxon>
        <taxon>Panagrolaimomorpha</taxon>
        <taxon>Strongyloidoidea</taxon>
        <taxon>Strongyloididae</taxon>
        <taxon>Strongyloides</taxon>
    </lineage>
</organism>
<sequence>MIDKPPLSIFSTGPKINDINGTIHIVKHDYTFVPMGQTFELPCDAIQSAIENGHQIKKTKWFFDTNDILNHREINNDNIYERFIVENNESILIGGFAQSSDQGFYSCHVLTKSNEEYASRYDVYVQDCGDENFELTTYRNYMNPCLYGKCLLEKIASINISNINTNFLKLKCNCLEDFTGYFCEERRENYEYKLIAFYLPIFIYFTVMILLIIFFENYTMFSKKPRIPIKGLIPYSWGKTPFENVRQNKT</sequence>
<dbReference type="SUPFAM" id="SSF48726">
    <property type="entry name" value="Immunoglobulin"/>
    <property type="match status" value="1"/>
</dbReference>
<protein>
    <submittedName>
        <fullName evidence="3 5">Immunoglobulin-like domain and Immunoglobulin-like fold domain-containing protein</fullName>
    </submittedName>
</protein>
<dbReference type="GeneID" id="36376653"/>
<dbReference type="InterPro" id="IPR007110">
    <property type="entry name" value="Ig-like_dom"/>
</dbReference>
<feature type="transmembrane region" description="Helical" evidence="1">
    <location>
        <begin position="195"/>
        <end position="215"/>
    </location>
</feature>
<keyword evidence="1" id="KW-0812">Transmembrane</keyword>
<proteinExistence type="predicted"/>
<dbReference type="WBParaSite" id="SRAE_1000254300.1">
    <property type="protein sequence ID" value="SRAE_1000254300.1"/>
    <property type="gene ID" value="WBGene00259158"/>
</dbReference>
<evidence type="ECO:0000259" key="2">
    <source>
        <dbReference type="PROSITE" id="PS50835"/>
    </source>
</evidence>
<evidence type="ECO:0000313" key="3">
    <source>
        <dbReference type="EMBL" id="CEF64288.1"/>
    </source>
</evidence>